<dbReference type="GO" id="GO:0055052">
    <property type="term" value="C:ATP-binding cassette (ABC) transporter complex, substrate-binding subunit-containing"/>
    <property type="evidence" value="ECO:0007669"/>
    <property type="project" value="TreeGrafter"/>
</dbReference>
<dbReference type="PANTHER" id="PTHR30061:SF50">
    <property type="entry name" value="MALTOSE_MALTODEXTRIN-BINDING PERIPLASMIC PROTEIN"/>
    <property type="match status" value="1"/>
</dbReference>
<gene>
    <name evidence="5" type="ORF">F4694_000983</name>
</gene>
<accession>A0A852T8S1</accession>
<organism evidence="5 6">
    <name type="scientific">Neobacillus niacini</name>
    <dbReference type="NCBI Taxonomy" id="86668"/>
    <lineage>
        <taxon>Bacteria</taxon>
        <taxon>Bacillati</taxon>
        <taxon>Bacillota</taxon>
        <taxon>Bacilli</taxon>
        <taxon>Bacillales</taxon>
        <taxon>Bacillaceae</taxon>
        <taxon>Neobacillus</taxon>
    </lineage>
</organism>
<dbReference type="GO" id="GO:0042956">
    <property type="term" value="P:maltodextrin transmembrane transport"/>
    <property type="evidence" value="ECO:0007669"/>
    <property type="project" value="TreeGrafter"/>
</dbReference>
<keyword evidence="5" id="KW-0762">Sugar transport</keyword>
<feature type="chain" id="PRO_5039717011" evidence="4">
    <location>
        <begin position="27"/>
        <end position="437"/>
    </location>
</feature>
<sequence length="437" mass="48433">MKNFKLITLITVLLLLLTACGPPSTANTSEEKNNDSGSKTKEGKTQIHWLQHWVNEQGPDKINEVKKAFEAKNPDIELIIDDLPFAQEHDKILSLDLAGNPPDIITASGAWLTEFADAGIIEPIDERFASLPEDIKKANEGPMMLPYKGKLYGIPVTNGNIALFYNKKLLEEAGVEVPTTWDEFMEASIKLTDPSKNRYALTGNLAAEPPTVISYEVMPFILQAGGKILENGKAVFNSPEGVKALNYLKDLIVTNKVSTPGELSAGEKEKRANFSSGNVAFMFEGPWGVNIQKNLNPDLDFGVVPLPKGEKTGTIAQGSVLALSAKGKNKDAAWKFIEFMSSAEGQLLWDKATGFFPYNKDTMNDPFFKEDPNLKVFVEEFETFDRVEVIDHYLPNAVDLRKQFTTEIQNFITGKKTAQEALDDAAAYWNDAFEKNK</sequence>
<dbReference type="AlphaFoldDB" id="A0A852T8S1"/>
<evidence type="ECO:0000256" key="2">
    <source>
        <dbReference type="ARBA" id="ARBA00022448"/>
    </source>
</evidence>
<dbReference type="Pfam" id="PF13416">
    <property type="entry name" value="SBP_bac_8"/>
    <property type="match status" value="1"/>
</dbReference>
<reference evidence="6" key="2">
    <citation type="submission" date="2020-08" db="EMBL/GenBank/DDBJ databases">
        <title>The Agave Microbiome: Exploring the role of microbial communities in plant adaptations to desert environments.</title>
        <authorList>
            <person name="Partida-Martinez L.P."/>
        </authorList>
    </citation>
    <scope>NUCLEOTIDE SEQUENCE [LARGE SCALE GENOMIC DNA]</scope>
    <source>
        <strain evidence="6">AT2.8</strain>
    </source>
</reference>
<dbReference type="Proteomes" id="UP000548423">
    <property type="component" value="Unassembled WGS sequence"/>
</dbReference>
<comment type="caution">
    <text evidence="5">The sequence shown here is derived from an EMBL/GenBank/DDBJ whole genome shotgun (WGS) entry which is preliminary data.</text>
</comment>
<dbReference type="GO" id="GO:0015768">
    <property type="term" value="P:maltose transport"/>
    <property type="evidence" value="ECO:0007669"/>
    <property type="project" value="TreeGrafter"/>
</dbReference>
<evidence type="ECO:0000256" key="4">
    <source>
        <dbReference type="SAM" id="SignalP"/>
    </source>
</evidence>
<dbReference type="PROSITE" id="PS51257">
    <property type="entry name" value="PROKAR_LIPOPROTEIN"/>
    <property type="match status" value="1"/>
</dbReference>
<dbReference type="InterPro" id="IPR006061">
    <property type="entry name" value="SBP_1_CS"/>
</dbReference>
<name>A0A852T8S1_9BACI</name>
<dbReference type="PANTHER" id="PTHR30061">
    <property type="entry name" value="MALTOSE-BINDING PERIPLASMIC PROTEIN"/>
    <property type="match status" value="1"/>
</dbReference>
<keyword evidence="3 4" id="KW-0732">Signal</keyword>
<evidence type="ECO:0000313" key="6">
    <source>
        <dbReference type="Proteomes" id="UP000548423"/>
    </source>
</evidence>
<feature type="signal peptide" evidence="4">
    <location>
        <begin position="1"/>
        <end position="26"/>
    </location>
</feature>
<evidence type="ECO:0000313" key="5">
    <source>
        <dbReference type="EMBL" id="NYE04239.1"/>
    </source>
</evidence>
<dbReference type="InterPro" id="IPR006059">
    <property type="entry name" value="SBP"/>
</dbReference>
<dbReference type="GO" id="GO:1901982">
    <property type="term" value="F:maltose binding"/>
    <property type="evidence" value="ECO:0007669"/>
    <property type="project" value="TreeGrafter"/>
</dbReference>
<dbReference type="Gene3D" id="3.40.190.10">
    <property type="entry name" value="Periplasmic binding protein-like II"/>
    <property type="match status" value="1"/>
</dbReference>
<dbReference type="PROSITE" id="PS01037">
    <property type="entry name" value="SBP_BACTERIAL_1"/>
    <property type="match status" value="1"/>
</dbReference>
<dbReference type="EMBL" id="JACCBX010000002">
    <property type="protein sequence ID" value="NYE04239.1"/>
    <property type="molecule type" value="Genomic_DNA"/>
</dbReference>
<dbReference type="GO" id="GO:0055085">
    <property type="term" value="P:transmembrane transport"/>
    <property type="evidence" value="ECO:0007669"/>
    <property type="project" value="InterPro"/>
</dbReference>
<reference evidence="6" key="1">
    <citation type="submission" date="2020-07" db="EMBL/GenBank/DDBJ databases">
        <authorList>
            <person name="Partida-Martinez L."/>
            <person name="Huntemann M."/>
            <person name="Clum A."/>
            <person name="Wang J."/>
            <person name="Palaniappan K."/>
            <person name="Ritter S."/>
            <person name="Chen I.-M."/>
            <person name="Stamatis D."/>
            <person name="Reddy T."/>
            <person name="O'Malley R."/>
            <person name="Daum C."/>
            <person name="Shapiro N."/>
            <person name="Ivanova N."/>
            <person name="Kyrpides N."/>
            <person name="Woyke T."/>
        </authorList>
    </citation>
    <scope>NUCLEOTIDE SEQUENCE [LARGE SCALE GENOMIC DNA]</scope>
    <source>
        <strain evidence="6">AT2.8</strain>
    </source>
</reference>
<dbReference type="CDD" id="cd14748">
    <property type="entry name" value="PBP2_UgpB"/>
    <property type="match status" value="1"/>
</dbReference>
<keyword evidence="2" id="KW-0813">Transport</keyword>
<evidence type="ECO:0000256" key="1">
    <source>
        <dbReference type="ARBA" id="ARBA00008520"/>
    </source>
</evidence>
<evidence type="ECO:0000256" key="3">
    <source>
        <dbReference type="ARBA" id="ARBA00022729"/>
    </source>
</evidence>
<dbReference type="SUPFAM" id="SSF53850">
    <property type="entry name" value="Periplasmic binding protein-like II"/>
    <property type="match status" value="1"/>
</dbReference>
<protein>
    <submittedName>
        <fullName evidence="5">Multiple sugar transport system substrate-binding protein</fullName>
    </submittedName>
</protein>
<proteinExistence type="inferred from homology"/>
<comment type="similarity">
    <text evidence="1">Belongs to the bacterial solute-binding protein 1 family.</text>
</comment>